<dbReference type="EMBL" id="MFRA01000001">
    <property type="protein sequence ID" value="OGH93277.1"/>
    <property type="molecule type" value="Genomic_DNA"/>
</dbReference>
<reference evidence="2 3" key="1">
    <citation type="journal article" date="2016" name="Nat. Commun.">
        <title>Thousands of microbial genomes shed light on interconnected biogeochemical processes in an aquifer system.</title>
        <authorList>
            <person name="Anantharaman K."/>
            <person name="Brown C.T."/>
            <person name="Hug L.A."/>
            <person name="Sharon I."/>
            <person name="Castelle C.J."/>
            <person name="Probst A.J."/>
            <person name="Thomas B.C."/>
            <person name="Singh A."/>
            <person name="Wilkins M.J."/>
            <person name="Karaoz U."/>
            <person name="Brodie E.L."/>
            <person name="Williams K.H."/>
            <person name="Hubbard S.S."/>
            <person name="Banfield J.F."/>
        </authorList>
    </citation>
    <scope>NUCLEOTIDE SEQUENCE [LARGE SCALE GENOMIC DNA]</scope>
</reference>
<protein>
    <submittedName>
        <fullName evidence="2">Uncharacterized protein</fullName>
    </submittedName>
</protein>
<organism evidence="2 3">
    <name type="scientific">Candidatus Magasanikbacteria bacterium RIFOXYD1_FULL_40_23</name>
    <dbReference type="NCBI Taxonomy" id="1798705"/>
    <lineage>
        <taxon>Bacteria</taxon>
        <taxon>Candidatus Magasanikiibacteriota</taxon>
    </lineage>
</organism>
<feature type="region of interest" description="Disordered" evidence="1">
    <location>
        <begin position="20"/>
        <end position="48"/>
    </location>
</feature>
<evidence type="ECO:0000313" key="3">
    <source>
        <dbReference type="Proteomes" id="UP000176634"/>
    </source>
</evidence>
<evidence type="ECO:0000313" key="2">
    <source>
        <dbReference type="EMBL" id="OGH93277.1"/>
    </source>
</evidence>
<proteinExistence type="predicted"/>
<dbReference type="Proteomes" id="UP000176634">
    <property type="component" value="Unassembled WGS sequence"/>
</dbReference>
<name>A0A1F6PAS2_9BACT</name>
<dbReference type="AlphaFoldDB" id="A0A1F6PAS2"/>
<feature type="compositionally biased region" description="Polar residues" evidence="1">
    <location>
        <begin position="21"/>
        <end position="43"/>
    </location>
</feature>
<accession>A0A1F6PAS2</accession>
<sequence>MIRPEDPQFLALAESVLMTHQRGQSLEDNGSTPQTEETANDNDSMPMLLGTPEEIAAAVDEAVYELYFDWDEPTHPGIKYERVELEII</sequence>
<gene>
    <name evidence="2" type="ORF">A2563_01580</name>
</gene>
<evidence type="ECO:0000256" key="1">
    <source>
        <dbReference type="SAM" id="MobiDB-lite"/>
    </source>
</evidence>
<comment type="caution">
    <text evidence="2">The sequence shown here is derived from an EMBL/GenBank/DDBJ whole genome shotgun (WGS) entry which is preliminary data.</text>
</comment>